<dbReference type="InterPro" id="IPR027417">
    <property type="entry name" value="P-loop_NTPase"/>
</dbReference>
<dbReference type="Pfam" id="PF00005">
    <property type="entry name" value="ABC_tran"/>
    <property type="match status" value="1"/>
</dbReference>
<accession>A0A6A4XN50</accession>
<dbReference type="InterPro" id="IPR017871">
    <property type="entry name" value="ABC_transporter-like_CS"/>
</dbReference>
<keyword evidence="2" id="KW-0813">Transport</keyword>
<evidence type="ECO:0008006" key="14">
    <source>
        <dbReference type="Google" id="ProtNLM"/>
    </source>
</evidence>
<feature type="domain" description="ABC transporter" evidence="11">
    <location>
        <begin position="419"/>
        <end position="659"/>
    </location>
</feature>
<dbReference type="Gene3D" id="3.40.50.300">
    <property type="entry name" value="P-loop containing nucleotide triphosphate hydrolases"/>
    <property type="match status" value="1"/>
</dbReference>
<comment type="caution">
    <text evidence="13">The sequence shown here is derived from an EMBL/GenBank/DDBJ whole genome shotgun (WGS) entry which is preliminary data.</text>
</comment>
<dbReference type="PROSITE" id="PS50893">
    <property type="entry name" value="ABC_TRANSPORTER_2"/>
    <property type="match status" value="1"/>
</dbReference>
<dbReference type="OrthoDB" id="6500128at2759"/>
<keyword evidence="6" id="KW-0067">ATP-binding</keyword>
<keyword evidence="7 10" id="KW-1133">Transmembrane helix</keyword>
<dbReference type="EMBL" id="VJMH01007307">
    <property type="protein sequence ID" value="KAF0684223.1"/>
    <property type="molecule type" value="Genomic_DNA"/>
</dbReference>
<feature type="non-terminal residue" evidence="13">
    <location>
        <position position="906"/>
    </location>
</feature>
<dbReference type="GO" id="GO:0016887">
    <property type="term" value="F:ATP hydrolysis activity"/>
    <property type="evidence" value="ECO:0007669"/>
    <property type="project" value="InterPro"/>
</dbReference>
<feature type="domain" description="ABC transmembrane type-1" evidence="12">
    <location>
        <begin position="716"/>
        <end position="906"/>
    </location>
</feature>
<evidence type="ECO:0000256" key="7">
    <source>
        <dbReference type="ARBA" id="ARBA00022989"/>
    </source>
</evidence>
<dbReference type="InterPro" id="IPR036640">
    <property type="entry name" value="ABC1_TM_sf"/>
</dbReference>
<dbReference type="PROSITE" id="PS50929">
    <property type="entry name" value="ABC_TM1F"/>
    <property type="match status" value="2"/>
</dbReference>
<keyword evidence="4" id="KW-0677">Repeat</keyword>
<keyword evidence="3 10" id="KW-0812">Transmembrane</keyword>
<dbReference type="SUPFAM" id="SSF90123">
    <property type="entry name" value="ABC transporter transmembrane region"/>
    <property type="match status" value="2"/>
</dbReference>
<evidence type="ECO:0000256" key="9">
    <source>
        <dbReference type="SAM" id="MobiDB-lite"/>
    </source>
</evidence>
<dbReference type="InterPro" id="IPR011527">
    <property type="entry name" value="ABC1_TM_dom"/>
</dbReference>
<feature type="transmembrane region" description="Helical" evidence="10">
    <location>
        <begin position="752"/>
        <end position="775"/>
    </location>
</feature>
<evidence type="ECO:0000256" key="2">
    <source>
        <dbReference type="ARBA" id="ARBA00022448"/>
    </source>
</evidence>
<feature type="region of interest" description="Disordered" evidence="9">
    <location>
        <begin position="656"/>
        <end position="683"/>
    </location>
</feature>
<evidence type="ECO:0000313" key="13">
    <source>
        <dbReference type="EMBL" id="KAF0684223.1"/>
    </source>
</evidence>
<sequence length="906" mass="98327">MSVMRDNDYKALATPPQASSSPPSWRDDPHPRTSCSFLSTFLMLWVDPLIRRGATKTLDDEDVWPLCPQDTTAALHARYDVHYAVDQRHRFARALWATLQTPTLITTGLYLVYGALMLLQPTVIHRLLDYLASAAPSPPLWHGLLYAFLLALLSFLGTTLMDYSHSRTVVLGANAKSIAMDAVFLKMLRLPQHAVSAGAVTTLSSMDSERLFAGYFTAPWVVVAPVLLVAIFCLIGVDLGLLPGLVGGVAILAMLFLASRLAATVGRLRRDIAAIQSRRVKLTDEILHGIRPVKMYGWEPMLHARVEALRTDELALLGRFQIRRVLNDAALAMAPVLALALCLAVYVAQGKTLTPTIAFTTLAYINVARLPCTVFAGAVTSVSEAWAAAERIDAFLATEELKGLDDQRTHEDEEDAPWVALDGSFSWTRPTGEEAASPPTLSIVRLTLLPKTLTVVVGAIGSGKSSLLAALLGEMHRADDDDNTIQRPCRAVAYGPQDPWLQRASVRANICLQRDEPCVTSCCPHHDYHAVLTACHLAPDLAAWPNGDATEIGERGINLSGGQKARVGLARALAHPHADLYLLDDPLSALDVDVANAVFRDAIQGLLKDHSVVLVLNSHLHLLHHADRILVMDGGRIVGDGPLHALVDAFPHLESTPTTPIPASRPLESSNDDKSTNTSDKGKLVAPEERAVGAVTWHTYLSYCRASGWHGGFVVVTILAAFALAQASLVVTDWFMGHWSATATTMSTSSSLWIYVALALGSVGVLYGRSAYFLFLTTRCSQVLHRAVLHHVLAAPIPTFFDVTPVGRVLNRFSSDLDQVDAMMPYAGIFCLQFSTQTVAVVLVCAVSSPYVLVVYLPLVYLFVSIQRTFNLTASAFKRLDATARSPVVEHLGDTVHGLATIRAFG</sequence>
<dbReference type="CDD" id="cd18580">
    <property type="entry name" value="ABC_6TM_ABCC_D2"/>
    <property type="match status" value="1"/>
</dbReference>
<dbReference type="GO" id="GO:0140359">
    <property type="term" value="F:ABC-type transporter activity"/>
    <property type="evidence" value="ECO:0007669"/>
    <property type="project" value="InterPro"/>
</dbReference>
<reference evidence="13" key="1">
    <citation type="submission" date="2019-06" db="EMBL/GenBank/DDBJ databases">
        <title>Genomics analysis of Aphanomyces spp. identifies a new class of oomycete effector associated with host adaptation.</title>
        <authorList>
            <person name="Gaulin E."/>
        </authorList>
    </citation>
    <scope>NUCLEOTIDE SEQUENCE</scope>
    <source>
        <strain evidence="13">CBS 578.67</strain>
    </source>
</reference>
<evidence type="ECO:0000256" key="4">
    <source>
        <dbReference type="ARBA" id="ARBA00022737"/>
    </source>
</evidence>
<feature type="compositionally biased region" description="Low complexity" evidence="9">
    <location>
        <begin position="15"/>
        <end position="24"/>
    </location>
</feature>
<dbReference type="Pfam" id="PF00664">
    <property type="entry name" value="ABC_membrane"/>
    <property type="match status" value="2"/>
</dbReference>
<evidence type="ECO:0000256" key="5">
    <source>
        <dbReference type="ARBA" id="ARBA00022741"/>
    </source>
</evidence>
<feature type="transmembrane region" description="Helical" evidence="10">
    <location>
        <begin position="329"/>
        <end position="348"/>
    </location>
</feature>
<dbReference type="PROSITE" id="PS00211">
    <property type="entry name" value="ABC_TRANSPORTER_1"/>
    <property type="match status" value="1"/>
</dbReference>
<dbReference type="PANTHER" id="PTHR24223">
    <property type="entry name" value="ATP-BINDING CASSETTE SUB-FAMILY C"/>
    <property type="match status" value="1"/>
</dbReference>
<dbReference type="PANTHER" id="PTHR24223:SF443">
    <property type="entry name" value="MULTIDRUG-RESISTANCE LIKE PROTEIN 1, ISOFORM I"/>
    <property type="match status" value="1"/>
</dbReference>
<keyword evidence="5" id="KW-0547">Nucleotide-binding</keyword>
<name>A0A6A4XN50_9STRA</name>
<dbReference type="InterPro" id="IPR044746">
    <property type="entry name" value="ABCC_6TM_D1"/>
</dbReference>
<dbReference type="CDD" id="cd18579">
    <property type="entry name" value="ABC_6TM_ABCC_D1"/>
    <property type="match status" value="1"/>
</dbReference>
<feature type="region of interest" description="Disordered" evidence="9">
    <location>
        <begin position="1"/>
        <end position="31"/>
    </location>
</feature>
<feature type="transmembrane region" description="Helical" evidence="10">
    <location>
        <begin position="94"/>
        <end position="119"/>
    </location>
</feature>
<evidence type="ECO:0000256" key="6">
    <source>
        <dbReference type="ARBA" id="ARBA00022840"/>
    </source>
</evidence>
<protein>
    <recommendedName>
        <fullName evidence="14">ABC transmembrane type-1 domain-containing protein</fullName>
    </recommendedName>
</protein>
<feature type="compositionally biased region" description="Basic and acidic residues" evidence="9">
    <location>
        <begin position="671"/>
        <end position="683"/>
    </location>
</feature>
<gene>
    <name evidence="13" type="ORF">As57867_023713</name>
</gene>
<evidence type="ECO:0000256" key="3">
    <source>
        <dbReference type="ARBA" id="ARBA00022692"/>
    </source>
</evidence>
<feature type="transmembrane region" description="Helical" evidence="10">
    <location>
        <begin position="839"/>
        <end position="864"/>
    </location>
</feature>
<feature type="transmembrane region" description="Helical" evidence="10">
    <location>
        <begin position="212"/>
        <end position="237"/>
    </location>
</feature>
<organism evidence="13">
    <name type="scientific">Aphanomyces stellatus</name>
    <dbReference type="NCBI Taxonomy" id="120398"/>
    <lineage>
        <taxon>Eukaryota</taxon>
        <taxon>Sar</taxon>
        <taxon>Stramenopiles</taxon>
        <taxon>Oomycota</taxon>
        <taxon>Saprolegniomycetes</taxon>
        <taxon>Saprolegniales</taxon>
        <taxon>Verrucalvaceae</taxon>
        <taxon>Aphanomyces</taxon>
    </lineage>
</organism>
<keyword evidence="8 10" id="KW-0472">Membrane</keyword>
<evidence type="ECO:0000259" key="11">
    <source>
        <dbReference type="PROSITE" id="PS50893"/>
    </source>
</evidence>
<dbReference type="InterPro" id="IPR003439">
    <property type="entry name" value="ABC_transporter-like_ATP-bd"/>
</dbReference>
<comment type="subcellular location">
    <subcellularLocation>
        <location evidence="1">Vacuole membrane</location>
        <topology evidence="1">Multi-pass membrane protein</topology>
    </subcellularLocation>
</comment>
<feature type="transmembrane region" description="Helical" evidence="10">
    <location>
        <begin position="243"/>
        <end position="263"/>
    </location>
</feature>
<evidence type="ECO:0000259" key="12">
    <source>
        <dbReference type="PROSITE" id="PS50929"/>
    </source>
</evidence>
<feature type="transmembrane region" description="Helical" evidence="10">
    <location>
        <begin position="139"/>
        <end position="157"/>
    </location>
</feature>
<evidence type="ECO:0000256" key="8">
    <source>
        <dbReference type="ARBA" id="ARBA00023136"/>
    </source>
</evidence>
<feature type="domain" description="ABC transmembrane type-1" evidence="12">
    <location>
        <begin position="104"/>
        <end position="384"/>
    </location>
</feature>
<dbReference type="SUPFAM" id="SSF52540">
    <property type="entry name" value="P-loop containing nucleoside triphosphate hydrolases"/>
    <property type="match status" value="1"/>
</dbReference>
<dbReference type="SMART" id="SM00382">
    <property type="entry name" value="AAA"/>
    <property type="match status" value="1"/>
</dbReference>
<proteinExistence type="predicted"/>
<evidence type="ECO:0000256" key="1">
    <source>
        <dbReference type="ARBA" id="ARBA00004128"/>
    </source>
</evidence>
<dbReference type="Gene3D" id="1.20.1560.10">
    <property type="entry name" value="ABC transporter type 1, transmembrane domain"/>
    <property type="match status" value="2"/>
</dbReference>
<dbReference type="GO" id="GO:0005524">
    <property type="term" value="F:ATP binding"/>
    <property type="evidence" value="ECO:0007669"/>
    <property type="project" value="UniProtKB-KW"/>
</dbReference>
<dbReference type="InterPro" id="IPR003593">
    <property type="entry name" value="AAA+_ATPase"/>
</dbReference>
<dbReference type="InterPro" id="IPR044726">
    <property type="entry name" value="ABCC_6TM_D2"/>
</dbReference>
<dbReference type="AlphaFoldDB" id="A0A6A4XN50"/>
<feature type="transmembrane region" description="Helical" evidence="10">
    <location>
        <begin position="709"/>
        <end position="731"/>
    </location>
</feature>
<dbReference type="InterPro" id="IPR050173">
    <property type="entry name" value="ABC_transporter_C-like"/>
</dbReference>
<evidence type="ECO:0000256" key="10">
    <source>
        <dbReference type="SAM" id="Phobius"/>
    </source>
</evidence>
<dbReference type="GO" id="GO:0005774">
    <property type="term" value="C:vacuolar membrane"/>
    <property type="evidence" value="ECO:0007669"/>
    <property type="project" value="UniProtKB-SubCell"/>
</dbReference>